<accession>A0ABR3F9D6</accession>
<protein>
    <recommendedName>
        <fullName evidence="1">VWFA domain-containing protein</fullName>
    </recommendedName>
</protein>
<evidence type="ECO:0000313" key="3">
    <source>
        <dbReference type="Proteomes" id="UP001465976"/>
    </source>
</evidence>
<dbReference type="PANTHER" id="PTHR34706:SF1">
    <property type="entry name" value="VWFA DOMAIN-CONTAINING PROTEIN"/>
    <property type="match status" value="1"/>
</dbReference>
<proteinExistence type="predicted"/>
<dbReference type="SUPFAM" id="SSF53300">
    <property type="entry name" value="vWA-like"/>
    <property type="match status" value="1"/>
</dbReference>
<comment type="caution">
    <text evidence="2">The sequence shown here is derived from an EMBL/GenBank/DDBJ whole genome shotgun (WGS) entry which is preliminary data.</text>
</comment>
<dbReference type="InterPro" id="IPR002035">
    <property type="entry name" value="VWF_A"/>
</dbReference>
<dbReference type="EMBL" id="JBAHYK010000702">
    <property type="protein sequence ID" value="KAL0571884.1"/>
    <property type="molecule type" value="Genomic_DNA"/>
</dbReference>
<feature type="domain" description="VWFA" evidence="1">
    <location>
        <begin position="20"/>
        <end position="209"/>
    </location>
</feature>
<evidence type="ECO:0000313" key="2">
    <source>
        <dbReference type="EMBL" id="KAL0571884.1"/>
    </source>
</evidence>
<organism evidence="2 3">
    <name type="scientific">Marasmius crinis-equi</name>
    <dbReference type="NCBI Taxonomy" id="585013"/>
    <lineage>
        <taxon>Eukaryota</taxon>
        <taxon>Fungi</taxon>
        <taxon>Dikarya</taxon>
        <taxon>Basidiomycota</taxon>
        <taxon>Agaricomycotina</taxon>
        <taxon>Agaricomycetes</taxon>
        <taxon>Agaricomycetidae</taxon>
        <taxon>Agaricales</taxon>
        <taxon>Marasmiineae</taxon>
        <taxon>Marasmiaceae</taxon>
        <taxon>Marasmius</taxon>
    </lineage>
</organism>
<dbReference type="Gene3D" id="3.40.50.410">
    <property type="entry name" value="von Willebrand factor, type A domain"/>
    <property type="match status" value="1"/>
</dbReference>
<dbReference type="PROSITE" id="PS50234">
    <property type="entry name" value="VWFA"/>
    <property type="match status" value="1"/>
</dbReference>
<gene>
    <name evidence="2" type="ORF">V5O48_010074</name>
</gene>
<keyword evidence="3" id="KW-1185">Reference proteome</keyword>
<name>A0ABR3F9D6_9AGAR</name>
<sequence length="238" mass="27043">MGIFSSSEDKLLLRQLAKFDTVIILDDSSSMRGENWKQAGKALSKLASEAAKYDQDGIEIQFLNNQKSFDGLRSSDQIKKVFEEVRPLYGTPLGWKLRVVLERYISRYEVNKKSCKPVNFIVITDGVPTDQEVENRVAHVIVEFARRLDELDALSMQVGIQFVQVGNDETASEFLRALDDDLKHRYDIRDMVDTTVSVPGESLDVVKTLLGAINRRVDNSIMIPKQTLGERIKERFLS</sequence>
<dbReference type="Proteomes" id="UP001465976">
    <property type="component" value="Unassembled WGS sequence"/>
</dbReference>
<reference evidence="2 3" key="1">
    <citation type="submission" date="2024-02" db="EMBL/GenBank/DDBJ databases">
        <title>A draft genome for the cacao thread blight pathogen Marasmius crinis-equi.</title>
        <authorList>
            <person name="Cohen S.P."/>
            <person name="Baruah I.K."/>
            <person name="Amoako-Attah I."/>
            <person name="Bukari Y."/>
            <person name="Meinhardt L.W."/>
            <person name="Bailey B.A."/>
        </authorList>
    </citation>
    <scope>NUCLEOTIDE SEQUENCE [LARGE SCALE GENOMIC DNA]</scope>
    <source>
        <strain evidence="2 3">GH-76</strain>
    </source>
</reference>
<dbReference type="Pfam" id="PF00092">
    <property type="entry name" value="VWA"/>
    <property type="match status" value="1"/>
</dbReference>
<dbReference type="PANTHER" id="PTHR34706">
    <property type="entry name" value="SLR1338 PROTEIN"/>
    <property type="match status" value="1"/>
</dbReference>
<dbReference type="SMART" id="SM00327">
    <property type="entry name" value="VWA"/>
    <property type="match status" value="1"/>
</dbReference>
<dbReference type="InterPro" id="IPR036465">
    <property type="entry name" value="vWFA_dom_sf"/>
</dbReference>
<evidence type="ECO:0000259" key="1">
    <source>
        <dbReference type="PROSITE" id="PS50234"/>
    </source>
</evidence>